<evidence type="ECO:0000313" key="3">
    <source>
        <dbReference type="Proteomes" id="UP000177395"/>
    </source>
</evidence>
<comment type="caution">
    <text evidence="2">The sequence shown here is derived from an EMBL/GenBank/DDBJ whole genome shotgun (WGS) entry which is preliminary data.</text>
</comment>
<feature type="domain" description="Peptidase C39-like" evidence="1">
    <location>
        <begin position="72"/>
        <end position="204"/>
    </location>
</feature>
<evidence type="ECO:0000313" key="2">
    <source>
        <dbReference type="EMBL" id="OGG85739.1"/>
    </source>
</evidence>
<dbReference type="InterPro" id="IPR039564">
    <property type="entry name" value="Peptidase_C39-like"/>
</dbReference>
<dbReference type="AlphaFoldDB" id="A0A1F6FIP8"/>
<dbReference type="STRING" id="1798531.A2392_03035"/>
<dbReference type="Proteomes" id="UP000177395">
    <property type="component" value="Unassembled WGS sequence"/>
</dbReference>
<organism evidence="2 3">
    <name type="scientific">Candidatus Kaiserbacteria bacterium RIFOXYB1_FULL_46_14</name>
    <dbReference type="NCBI Taxonomy" id="1798531"/>
    <lineage>
        <taxon>Bacteria</taxon>
        <taxon>Candidatus Kaiseribacteriota</taxon>
    </lineage>
</organism>
<dbReference type="Pfam" id="PF13529">
    <property type="entry name" value="Peptidase_C39_2"/>
    <property type="match status" value="1"/>
</dbReference>
<proteinExistence type="predicted"/>
<accession>A0A1F6FIP8</accession>
<protein>
    <recommendedName>
        <fullName evidence="1">Peptidase C39-like domain-containing protein</fullName>
    </recommendedName>
</protein>
<name>A0A1F6FIP8_9BACT</name>
<sequence length="232" mass="25090">MSYLLWSLFGLLTFGSPFPIPPTFAIAQADELVADVIGVDDIVDDAETVEASPEVSEPIDALLTSSKDHGVIDVPFFSQFTDISSPSWKKIGCGITSLGMIMEYYNPGTVSVDELLADGIEKNAYSEAGWTYKGLIDVSGEYGFTGESHDLAGSADAFTQFKEAVDRGPVIASVYYTFEPGNPIPHLVVINSIEGETVYYNDPAEKAGGGTISVDAFIKAWKKRYIEIYPVS</sequence>
<dbReference type="EMBL" id="MFMS01000005">
    <property type="protein sequence ID" value="OGG85739.1"/>
    <property type="molecule type" value="Genomic_DNA"/>
</dbReference>
<evidence type="ECO:0000259" key="1">
    <source>
        <dbReference type="Pfam" id="PF13529"/>
    </source>
</evidence>
<dbReference type="Gene3D" id="3.90.70.10">
    <property type="entry name" value="Cysteine proteinases"/>
    <property type="match status" value="1"/>
</dbReference>
<reference evidence="2 3" key="1">
    <citation type="journal article" date="2016" name="Nat. Commun.">
        <title>Thousands of microbial genomes shed light on interconnected biogeochemical processes in an aquifer system.</title>
        <authorList>
            <person name="Anantharaman K."/>
            <person name="Brown C.T."/>
            <person name="Hug L.A."/>
            <person name="Sharon I."/>
            <person name="Castelle C.J."/>
            <person name="Probst A.J."/>
            <person name="Thomas B.C."/>
            <person name="Singh A."/>
            <person name="Wilkins M.J."/>
            <person name="Karaoz U."/>
            <person name="Brodie E.L."/>
            <person name="Williams K.H."/>
            <person name="Hubbard S.S."/>
            <person name="Banfield J.F."/>
        </authorList>
    </citation>
    <scope>NUCLEOTIDE SEQUENCE [LARGE SCALE GENOMIC DNA]</scope>
</reference>
<gene>
    <name evidence="2" type="ORF">A2392_03035</name>
</gene>